<dbReference type="GeneID" id="9228625"/>
<name>C5FF06_ARTOC</name>
<proteinExistence type="predicted"/>
<gene>
    <name evidence="1" type="ORF">MCYG_01188</name>
</gene>
<dbReference type="AlphaFoldDB" id="C5FF06"/>
<dbReference type="HOGENOM" id="CLU_2235964_0_0_1"/>
<protein>
    <submittedName>
        <fullName evidence="1">Uncharacterized protein</fullName>
    </submittedName>
</protein>
<reference evidence="2" key="1">
    <citation type="journal article" date="2012" name="MBio">
        <title>Comparative genome analysis of Trichophyton rubrum and related dermatophytes reveals candidate genes involved in infection.</title>
        <authorList>
            <person name="Martinez D.A."/>
            <person name="Oliver B.G."/>
            <person name="Graeser Y."/>
            <person name="Goldberg J.M."/>
            <person name="Li W."/>
            <person name="Martinez-Rossi N.M."/>
            <person name="Monod M."/>
            <person name="Shelest E."/>
            <person name="Barton R.C."/>
            <person name="Birch E."/>
            <person name="Brakhage A.A."/>
            <person name="Chen Z."/>
            <person name="Gurr S.J."/>
            <person name="Heiman D."/>
            <person name="Heitman J."/>
            <person name="Kosti I."/>
            <person name="Rossi A."/>
            <person name="Saif S."/>
            <person name="Samalova M."/>
            <person name="Saunders C.W."/>
            <person name="Shea T."/>
            <person name="Summerbell R.C."/>
            <person name="Xu J."/>
            <person name="Young S."/>
            <person name="Zeng Q."/>
            <person name="Birren B.W."/>
            <person name="Cuomo C.A."/>
            <person name="White T.C."/>
        </authorList>
    </citation>
    <scope>NUCLEOTIDE SEQUENCE [LARGE SCALE GENOMIC DNA]</scope>
    <source>
        <strain evidence="2">ATCC MYA-4605 / CBS 113480</strain>
    </source>
</reference>
<keyword evidence="2" id="KW-1185">Reference proteome</keyword>
<dbReference type="VEuPathDB" id="FungiDB:MCYG_01188"/>
<dbReference type="RefSeq" id="XP_002851084.1">
    <property type="nucleotide sequence ID" value="XM_002851038.1"/>
</dbReference>
<dbReference type="EMBL" id="DS995701">
    <property type="protein sequence ID" value="EEQ28300.1"/>
    <property type="molecule type" value="Genomic_DNA"/>
</dbReference>
<evidence type="ECO:0000313" key="2">
    <source>
        <dbReference type="Proteomes" id="UP000002035"/>
    </source>
</evidence>
<dbReference type="Proteomes" id="UP000002035">
    <property type="component" value="Unassembled WGS sequence"/>
</dbReference>
<organism evidence="1 2">
    <name type="scientific">Arthroderma otae (strain ATCC MYA-4605 / CBS 113480)</name>
    <name type="common">Microsporum canis</name>
    <dbReference type="NCBI Taxonomy" id="554155"/>
    <lineage>
        <taxon>Eukaryota</taxon>
        <taxon>Fungi</taxon>
        <taxon>Dikarya</taxon>
        <taxon>Ascomycota</taxon>
        <taxon>Pezizomycotina</taxon>
        <taxon>Eurotiomycetes</taxon>
        <taxon>Eurotiomycetidae</taxon>
        <taxon>Onygenales</taxon>
        <taxon>Arthrodermataceae</taxon>
        <taxon>Microsporum</taxon>
    </lineage>
</organism>
<sequence length="105" mass="11305">MEGTILGFNAQCSLFSFRILLSATRLAGPYWALGMRPGRQSNTTKNSSIIDVVPSRPFSLETVTAPGKWEKSVPAYIVGFARIARHNVEKIDGSISSGDCLCLAG</sequence>
<evidence type="ECO:0000313" key="1">
    <source>
        <dbReference type="EMBL" id="EEQ28300.1"/>
    </source>
</evidence>
<accession>C5FF06</accession>